<keyword evidence="1" id="KW-0472">Membrane</keyword>
<keyword evidence="1" id="KW-0812">Transmembrane</keyword>
<organism evidence="2 3">
    <name type="scientific">Neofusicoccum ribis</name>
    <dbReference type="NCBI Taxonomy" id="45134"/>
    <lineage>
        <taxon>Eukaryota</taxon>
        <taxon>Fungi</taxon>
        <taxon>Dikarya</taxon>
        <taxon>Ascomycota</taxon>
        <taxon>Pezizomycotina</taxon>
        <taxon>Dothideomycetes</taxon>
        <taxon>Dothideomycetes incertae sedis</taxon>
        <taxon>Botryosphaeriales</taxon>
        <taxon>Botryosphaeriaceae</taxon>
        <taxon>Neofusicoccum</taxon>
    </lineage>
</organism>
<dbReference type="Proteomes" id="UP001521116">
    <property type="component" value="Unassembled WGS sequence"/>
</dbReference>
<protein>
    <submittedName>
        <fullName evidence="2">Uncharacterized protein</fullName>
    </submittedName>
</protein>
<comment type="caution">
    <text evidence="2">The sequence shown here is derived from an EMBL/GenBank/DDBJ whole genome shotgun (WGS) entry which is preliminary data.</text>
</comment>
<feature type="transmembrane region" description="Helical" evidence="1">
    <location>
        <begin position="137"/>
        <end position="160"/>
    </location>
</feature>
<sequence>MATYDQVPTTEMKDSELEVHELSNRPNNAELVPFSNKSSVFLTIILPTVVSLVLVVSTENGWRIRGQAFDWIEENRATTQIFVQIVAGILGVSQISTLRNLINYSARQKLLQRPVTLDTLNFYSSLTTSQTNWSLPILPLAVVLSTATIAIIPAALWAGALTPVLAVSSETPQLHIPVPVWSNETKNLWEKHWYDRPNTNVTQTPLGIFSYGPYIDRYGFFLNDGSAASTLDGSPQKYKKSDNSNYTYHGRSYGVGSSIGLNDSFLTPDLHIANYTFFETGYLTRFKCIYNTSTEWALEISGTPWSQSLPQVYNVSTSSTLLTTEEGRTRSQTAFVAYKPADVLHLAAGSSYALLNATQCTATTTATNFSVAADVSTRLITVSPVAQAAAPDPEPSGLVARWAAETLVPLTWIGSTSFTSVPGDMLYRNVFNVRQQPTGEADADRVLRAVEESLDALFDLAMVAQASA</sequence>
<feature type="transmembrane region" description="Helical" evidence="1">
    <location>
        <begin position="40"/>
        <end position="57"/>
    </location>
</feature>
<name>A0ABR3ST21_9PEZI</name>
<gene>
    <name evidence="2" type="ORF">SLS56_005890</name>
</gene>
<keyword evidence="3" id="KW-1185">Reference proteome</keyword>
<evidence type="ECO:0000256" key="1">
    <source>
        <dbReference type="SAM" id="Phobius"/>
    </source>
</evidence>
<dbReference type="EMBL" id="JAJVDC020000062">
    <property type="protein sequence ID" value="KAL1628545.1"/>
    <property type="molecule type" value="Genomic_DNA"/>
</dbReference>
<evidence type="ECO:0000313" key="2">
    <source>
        <dbReference type="EMBL" id="KAL1628545.1"/>
    </source>
</evidence>
<proteinExistence type="predicted"/>
<keyword evidence="1" id="KW-1133">Transmembrane helix</keyword>
<reference evidence="2 3" key="1">
    <citation type="submission" date="2024-02" db="EMBL/GenBank/DDBJ databases">
        <title>De novo assembly and annotation of 12 fungi associated with fruit tree decline syndrome in Ontario, Canada.</title>
        <authorList>
            <person name="Sulman M."/>
            <person name="Ellouze W."/>
            <person name="Ilyukhin E."/>
        </authorList>
    </citation>
    <scope>NUCLEOTIDE SEQUENCE [LARGE SCALE GENOMIC DNA]</scope>
    <source>
        <strain evidence="2 3">M1-105</strain>
    </source>
</reference>
<accession>A0ABR3ST21</accession>
<evidence type="ECO:0000313" key="3">
    <source>
        <dbReference type="Proteomes" id="UP001521116"/>
    </source>
</evidence>